<dbReference type="Proteomes" id="UP000270296">
    <property type="component" value="Unassembled WGS sequence"/>
</dbReference>
<evidence type="ECO:0000256" key="1">
    <source>
        <dbReference type="ARBA" id="ARBA00004370"/>
    </source>
</evidence>
<dbReference type="GO" id="GO:0043113">
    <property type="term" value="P:receptor clustering"/>
    <property type="evidence" value="ECO:0007669"/>
    <property type="project" value="TreeGrafter"/>
</dbReference>
<dbReference type="PROSITE" id="PS50052">
    <property type="entry name" value="GUANYLATE_KINASE_2"/>
    <property type="match status" value="1"/>
</dbReference>
<dbReference type="FunFam" id="2.30.42.10:FF:000004">
    <property type="entry name" value="Disks large homolog 4 isoform 2"/>
    <property type="match status" value="1"/>
</dbReference>
<dbReference type="SUPFAM" id="SSF52540">
    <property type="entry name" value="P-loop containing nucleoside triphosphate hydrolases"/>
    <property type="match status" value="1"/>
</dbReference>
<dbReference type="InterPro" id="IPR001452">
    <property type="entry name" value="SH3_domain"/>
</dbReference>
<dbReference type="Pfam" id="PF07653">
    <property type="entry name" value="SH3_2"/>
    <property type="match status" value="1"/>
</dbReference>
<dbReference type="GO" id="GO:0031594">
    <property type="term" value="C:neuromuscular junction"/>
    <property type="evidence" value="ECO:0007669"/>
    <property type="project" value="TreeGrafter"/>
</dbReference>
<dbReference type="GO" id="GO:0099072">
    <property type="term" value="P:regulation of postsynaptic membrane neurotransmitter receptor levels"/>
    <property type="evidence" value="ECO:0007669"/>
    <property type="project" value="TreeGrafter"/>
</dbReference>
<reference evidence="10 11" key="2">
    <citation type="submission" date="2018-11" db="EMBL/GenBank/DDBJ databases">
        <authorList>
            <consortium name="Pathogen Informatics"/>
        </authorList>
    </citation>
    <scope>NUCLEOTIDE SEQUENCE [LARGE SCALE GENOMIC DNA]</scope>
</reference>
<reference evidence="12" key="1">
    <citation type="submission" date="2016-06" db="UniProtKB">
        <authorList>
            <consortium name="WormBaseParasite"/>
        </authorList>
    </citation>
    <scope>IDENTIFICATION</scope>
</reference>
<organism evidence="12">
    <name type="scientific">Soboliphyme baturini</name>
    <dbReference type="NCBI Taxonomy" id="241478"/>
    <lineage>
        <taxon>Eukaryota</taxon>
        <taxon>Metazoa</taxon>
        <taxon>Ecdysozoa</taxon>
        <taxon>Nematoda</taxon>
        <taxon>Enoplea</taxon>
        <taxon>Dorylaimia</taxon>
        <taxon>Dioctophymatida</taxon>
        <taxon>Dioctophymatoidea</taxon>
        <taxon>Soboliphymatidae</taxon>
        <taxon>Soboliphyme</taxon>
    </lineage>
</organism>
<dbReference type="Gene3D" id="2.30.30.40">
    <property type="entry name" value="SH3 Domains"/>
    <property type="match status" value="1"/>
</dbReference>
<feature type="domain" description="SH3" evidence="7">
    <location>
        <begin position="575"/>
        <end position="645"/>
    </location>
</feature>
<dbReference type="AlphaFoldDB" id="A0A183IH31"/>
<proteinExistence type="predicted"/>
<evidence type="ECO:0000313" key="12">
    <source>
        <dbReference type="WBParaSite" id="SBAD_0000306501-mRNA-1"/>
    </source>
</evidence>
<feature type="compositionally biased region" description="Polar residues" evidence="6">
    <location>
        <begin position="653"/>
        <end position="663"/>
    </location>
</feature>
<dbReference type="Gene3D" id="2.30.42.10">
    <property type="match status" value="3"/>
</dbReference>
<dbReference type="InterPro" id="IPR027417">
    <property type="entry name" value="P-loop_NTPase"/>
</dbReference>
<dbReference type="CDD" id="cd06795">
    <property type="entry name" value="PDZ3_Dlg1-2-4-like"/>
    <property type="match status" value="1"/>
</dbReference>
<dbReference type="SUPFAM" id="SSF50044">
    <property type="entry name" value="SH3-domain"/>
    <property type="match status" value="1"/>
</dbReference>
<feature type="domain" description="Guanylate kinase-like" evidence="8">
    <location>
        <begin position="681"/>
        <end position="855"/>
    </location>
</feature>
<dbReference type="Pfam" id="PF00625">
    <property type="entry name" value="Guanylate_kin"/>
    <property type="match status" value="1"/>
</dbReference>
<accession>A0A183IH31</accession>
<evidence type="ECO:0000259" key="7">
    <source>
        <dbReference type="PROSITE" id="PS50002"/>
    </source>
</evidence>
<evidence type="ECO:0000256" key="6">
    <source>
        <dbReference type="SAM" id="MobiDB-lite"/>
    </source>
</evidence>
<feature type="region of interest" description="Disordered" evidence="6">
    <location>
        <begin position="640"/>
        <end position="663"/>
    </location>
</feature>
<dbReference type="OrthoDB" id="78824at2759"/>
<feature type="compositionally biased region" description="Basic residues" evidence="6">
    <location>
        <begin position="640"/>
        <end position="651"/>
    </location>
</feature>
<dbReference type="GO" id="GO:0043005">
    <property type="term" value="C:neuron projection"/>
    <property type="evidence" value="ECO:0007669"/>
    <property type="project" value="TreeGrafter"/>
</dbReference>
<evidence type="ECO:0000256" key="5">
    <source>
        <dbReference type="PROSITE-ProRule" id="PRU00192"/>
    </source>
</evidence>
<dbReference type="GO" id="GO:0019901">
    <property type="term" value="F:protein kinase binding"/>
    <property type="evidence" value="ECO:0007669"/>
    <property type="project" value="TreeGrafter"/>
</dbReference>
<dbReference type="GO" id="GO:0045197">
    <property type="term" value="P:establishment or maintenance of epithelial cell apical/basal polarity"/>
    <property type="evidence" value="ECO:0007669"/>
    <property type="project" value="TreeGrafter"/>
</dbReference>
<feature type="domain" description="PDZ" evidence="9">
    <location>
        <begin position="265"/>
        <end position="353"/>
    </location>
</feature>
<feature type="region of interest" description="Disordered" evidence="6">
    <location>
        <begin position="86"/>
        <end position="123"/>
    </location>
</feature>
<dbReference type="InterPro" id="IPR008145">
    <property type="entry name" value="GK/Ca_channel_bsu"/>
</dbReference>
<comment type="subcellular location">
    <subcellularLocation>
        <location evidence="1">Membrane</location>
    </subcellularLocation>
</comment>
<gene>
    <name evidence="10" type="ORF">SBAD_LOCUS2926</name>
</gene>
<keyword evidence="4" id="KW-0472">Membrane</keyword>
<dbReference type="WBParaSite" id="SBAD_0000306501-mRNA-1">
    <property type="protein sequence ID" value="SBAD_0000306501-mRNA-1"/>
    <property type="gene ID" value="SBAD_0000306501"/>
</dbReference>
<dbReference type="InterPro" id="IPR050614">
    <property type="entry name" value="Synaptic_Scaffolding_LAP-MAGUK"/>
</dbReference>
<dbReference type="InterPro" id="IPR020590">
    <property type="entry name" value="Guanylate_kinase_CS"/>
</dbReference>
<keyword evidence="11" id="KW-1185">Reference proteome</keyword>
<dbReference type="SMART" id="SM00326">
    <property type="entry name" value="SH3"/>
    <property type="match status" value="1"/>
</dbReference>
<evidence type="ECO:0000256" key="4">
    <source>
        <dbReference type="ARBA" id="ARBA00023136"/>
    </source>
</evidence>
<dbReference type="FunFam" id="2.30.42.10:FF:000001">
    <property type="entry name" value="Disks large homolog 1 isoform 2"/>
    <property type="match status" value="1"/>
</dbReference>
<dbReference type="Pfam" id="PF00595">
    <property type="entry name" value="PDZ"/>
    <property type="match status" value="3"/>
</dbReference>
<feature type="domain" description="PDZ" evidence="9">
    <location>
        <begin position="180"/>
        <end position="261"/>
    </location>
</feature>
<dbReference type="InterPro" id="IPR036034">
    <property type="entry name" value="PDZ_sf"/>
</dbReference>
<keyword evidence="3" id="KW-0677">Repeat</keyword>
<dbReference type="PANTHER" id="PTHR23119">
    <property type="entry name" value="DISCS LARGE"/>
    <property type="match status" value="1"/>
</dbReference>
<dbReference type="GO" id="GO:0098609">
    <property type="term" value="P:cell-cell adhesion"/>
    <property type="evidence" value="ECO:0007669"/>
    <property type="project" value="TreeGrafter"/>
</dbReference>
<evidence type="ECO:0000256" key="3">
    <source>
        <dbReference type="ARBA" id="ARBA00022737"/>
    </source>
</evidence>
<name>A0A183IH31_9BILA</name>
<dbReference type="PROSITE" id="PS50002">
    <property type="entry name" value="SH3"/>
    <property type="match status" value="1"/>
</dbReference>
<dbReference type="PROSITE" id="PS00856">
    <property type="entry name" value="GUANYLATE_KINASE_1"/>
    <property type="match status" value="1"/>
</dbReference>
<dbReference type="InterPro" id="IPR008144">
    <property type="entry name" value="Guanylate_kin-like_dom"/>
</dbReference>
<dbReference type="GO" id="GO:0007268">
    <property type="term" value="P:chemical synaptic transmission"/>
    <property type="evidence" value="ECO:0007669"/>
    <property type="project" value="TreeGrafter"/>
</dbReference>
<evidence type="ECO:0000313" key="11">
    <source>
        <dbReference type="Proteomes" id="UP000270296"/>
    </source>
</evidence>
<protein>
    <submittedName>
        <fullName evidence="12">Disks large homolog 2</fullName>
    </submittedName>
</protein>
<evidence type="ECO:0000313" key="10">
    <source>
        <dbReference type="EMBL" id="VDO99405.1"/>
    </source>
</evidence>
<sequence length="870" mass="96462">MCVISSFKLRFDPSDIQEFYEETLLNEEKSLAEKTIETNLVADRWETNPPILHEKLDFVYGSKQFPISITTTASCYTRTPISTIAPSYPPGKTYDNSERPPYSSSTLPLYGQKSPTDRSHSLITGSYSQSNIRYPTGMKETWSEHAPVSAMDTRPYPELARNARYLNGGGSSDESWEYDDIVLEKGTSGLGVSISGGQDNPRLPNDASIYITKIIPGGAAAMDGRLRQGDVLLRVNNTDTVDVPHHVAVDALKRAGNVVKLQFFGLLVNVASLSGLGFSIAGGIGNEHLPNDNGIYVTKIIEGGAAQIDGRLQIGDKLLAVGNCSLANVTHETAVSALKATSDRVVLLIMKNPATSESFHSSFDHVMAQPEPTARLTPSAVTSPPPDAVLLHSYSDGAAAKSVQLSRQQEMRRALGGDAYSTSYSSFHSPEPPPPEPEHAAPLAPSPETPSKAFSRMEISRSPRYVTLTKNTAGLGFNIVGGESGEGIYISHILPGGVADLSGQLHRGDQILQVNDIDVRNASHEDAASALKNSGPRVTILCQYRPEEYYRFEARIEEYRNAMIEQQSPGVPQPRRELYVRALFDYDPTKDSGLPSRGLAFNYGDILHVTNASDDEWWQARKCINDNIEEGYGIVPSKKRVERKEKSRRKQVNFGSGRQASISEKTERSKAQWFFSSVSYVRPVIILGPLKDRINDDLISEFPESFVSCIPHTSRPQRDNEVDGRDYHFVTREQMERDIQSHMFIEAGQYNGNLYGTSIDAVKFVADQKKHCILDVGGGAIKRLQMAGLHPIALIVKAYNAQQLLEWNKRITEEEAYRLYQRYLQMEEEFGKYFTAIVQGNTPEEVYAKVKDLVRVHSRPTVWISSQESL</sequence>
<feature type="region of interest" description="Disordered" evidence="6">
    <location>
        <begin position="420"/>
        <end position="453"/>
    </location>
</feature>
<evidence type="ECO:0000256" key="2">
    <source>
        <dbReference type="ARBA" id="ARBA00022443"/>
    </source>
</evidence>
<dbReference type="InterPro" id="IPR001478">
    <property type="entry name" value="PDZ"/>
</dbReference>
<dbReference type="PANTHER" id="PTHR23119:SF51">
    <property type="entry name" value="DISKS LARGE 1 TUMOR SUPPRESSOR PROTEIN"/>
    <property type="match status" value="1"/>
</dbReference>
<dbReference type="GO" id="GO:0016323">
    <property type="term" value="C:basolateral plasma membrane"/>
    <property type="evidence" value="ECO:0007669"/>
    <property type="project" value="TreeGrafter"/>
</dbReference>
<dbReference type="SMART" id="SM00228">
    <property type="entry name" value="PDZ"/>
    <property type="match status" value="3"/>
</dbReference>
<dbReference type="CDD" id="cd06723">
    <property type="entry name" value="PDZ1_Dlg1-2-4-like"/>
    <property type="match status" value="1"/>
</dbReference>
<dbReference type="Gene3D" id="3.40.50.300">
    <property type="entry name" value="P-loop containing nucleotide triphosphate hydrolases"/>
    <property type="match status" value="1"/>
</dbReference>
<feature type="domain" description="PDZ" evidence="9">
    <location>
        <begin position="465"/>
        <end position="546"/>
    </location>
</feature>
<dbReference type="GO" id="GO:0098839">
    <property type="term" value="C:postsynaptic density membrane"/>
    <property type="evidence" value="ECO:0007669"/>
    <property type="project" value="TreeGrafter"/>
</dbReference>
<dbReference type="CDD" id="cd11861">
    <property type="entry name" value="SH3_DLG-like"/>
    <property type="match status" value="1"/>
</dbReference>
<dbReference type="GO" id="GO:0097120">
    <property type="term" value="P:receptor localization to synapse"/>
    <property type="evidence" value="ECO:0007669"/>
    <property type="project" value="TreeGrafter"/>
</dbReference>
<dbReference type="EMBL" id="UZAM01007481">
    <property type="protein sequence ID" value="VDO99405.1"/>
    <property type="molecule type" value="Genomic_DNA"/>
</dbReference>
<evidence type="ECO:0000259" key="9">
    <source>
        <dbReference type="PROSITE" id="PS50106"/>
    </source>
</evidence>
<evidence type="ECO:0000259" key="8">
    <source>
        <dbReference type="PROSITE" id="PS50052"/>
    </source>
</evidence>
<dbReference type="PROSITE" id="PS50106">
    <property type="entry name" value="PDZ"/>
    <property type="match status" value="3"/>
</dbReference>
<dbReference type="SUPFAM" id="SSF50156">
    <property type="entry name" value="PDZ domain-like"/>
    <property type="match status" value="3"/>
</dbReference>
<dbReference type="SMART" id="SM00072">
    <property type="entry name" value="GuKc"/>
    <property type="match status" value="1"/>
</dbReference>
<dbReference type="CDD" id="cd06724">
    <property type="entry name" value="PDZ2_Dlg1-2-4-like"/>
    <property type="match status" value="1"/>
</dbReference>
<keyword evidence="2 5" id="KW-0728">SH3 domain</keyword>
<dbReference type="FunFam" id="3.30.63.10:FF:000001">
    <property type="entry name" value="Disks large homolog 1 isoform 2"/>
    <property type="match status" value="1"/>
</dbReference>
<dbReference type="InterPro" id="IPR036028">
    <property type="entry name" value="SH3-like_dom_sf"/>
</dbReference>